<evidence type="ECO:0000313" key="4">
    <source>
        <dbReference type="Proteomes" id="UP000183772"/>
    </source>
</evidence>
<dbReference type="RefSeq" id="WP_047699925.1">
    <property type="nucleotide sequence ID" value="NZ_CAKKMJ010000017.1"/>
</dbReference>
<dbReference type="InterPro" id="IPR050563">
    <property type="entry name" value="4-hydroxybenzoyl-CoA_TE"/>
</dbReference>
<dbReference type="GeneID" id="76210597"/>
<evidence type="ECO:0000313" key="3">
    <source>
        <dbReference type="EMBL" id="SDU06282.1"/>
    </source>
</evidence>
<gene>
    <name evidence="3" type="ORF">SAMN05216476_0261</name>
</gene>
<evidence type="ECO:0000256" key="2">
    <source>
        <dbReference type="ARBA" id="ARBA00022801"/>
    </source>
</evidence>
<dbReference type="Proteomes" id="UP000183772">
    <property type="component" value="Chromosome I"/>
</dbReference>
<dbReference type="PANTHER" id="PTHR31793">
    <property type="entry name" value="4-HYDROXYBENZOYL-COA THIOESTERASE FAMILY MEMBER"/>
    <property type="match status" value="1"/>
</dbReference>
<proteinExistence type="inferred from homology"/>
<dbReference type="InterPro" id="IPR029069">
    <property type="entry name" value="HotDog_dom_sf"/>
</dbReference>
<comment type="similarity">
    <text evidence="1">Belongs to the 4-hydroxybenzoyl-CoA thioesterase family.</text>
</comment>
<protein>
    <submittedName>
        <fullName evidence="3">Acyl-CoA thioester hydrolase</fullName>
    </submittedName>
</protein>
<dbReference type="SUPFAM" id="SSF54637">
    <property type="entry name" value="Thioesterase/thiol ester dehydrase-isomerase"/>
    <property type="match status" value="1"/>
</dbReference>
<name>A0AAX2D5C8_9PSED</name>
<reference evidence="3 4" key="1">
    <citation type="submission" date="2016-10" db="EMBL/GenBank/DDBJ databases">
        <authorList>
            <person name="Varghese N."/>
            <person name="Submissions S."/>
        </authorList>
    </citation>
    <scope>NUCLEOTIDE SEQUENCE [LARGE SCALE GENOMIC DNA]</scope>
    <source>
        <strain evidence="3 4">DSM 16733</strain>
    </source>
</reference>
<dbReference type="AlphaFoldDB" id="A0AAX2D5C8"/>
<keyword evidence="4" id="KW-1185">Reference proteome</keyword>
<organism evidence="3 4">
    <name type="scientific">Pseudomonas mediterranea</name>
    <dbReference type="NCBI Taxonomy" id="183795"/>
    <lineage>
        <taxon>Bacteria</taxon>
        <taxon>Pseudomonadati</taxon>
        <taxon>Pseudomonadota</taxon>
        <taxon>Gammaproteobacteria</taxon>
        <taxon>Pseudomonadales</taxon>
        <taxon>Pseudomonadaceae</taxon>
        <taxon>Pseudomonas</taxon>
    </lineage>
</organism>
<dbReference type="EMBL" id="LT629790">
    <property type="protein sequence ID" value="SDU06282.1"/>
    <property type="molecule type" value="Genomic_DNA"/>
</dbReference>
<keyword evidence="2 3" id="KW-0378">Hydrolase</keyword>
<accession>A0AAX2D5C8</accession>
<dbReference type="CDD" id="cd00586">
    <property type="entry name" value="4HBT"/>
    <property type="match status" value="1"/>
</dbReference>
<dbReference type="PANTHER" id="PTHR31793:SF27">
    <property type="entry name" value="NOVEL THIOESTERASE SUPERFAMILY DOMAIN AND SAPOSIN A-TYPE DOMAIN CONTAINING PROTEIN (0610012H03RIK)"/>
    <property type="match status" value="1"/>
</dbReference>
<evidence type="ECO:0000256" key="1">
    <source>
        <dbReference type="ARBA" id="ARBA00005953"/>
    </source>
</evidence>
<dbReference type="Pfam" id="PF13279">
    <property type="entry name" value="4HBT_2"/>
    <property type="match status" value="1"/>
</dbReference>
<sequence>MPQRTEYPHLQAITTRWHDNDVYGHVNNVTYYSFFDTAVNTYLIEVGGLDIQGGEVVAFVVSSACDYFASIAFPERIEVGLRVGKLGSSSVQYELAVFKAGEEEACAAGRFVHVFVDRASNRPVAIPDRLRAALERLAV</sequence>
<dbReference type="Gene3D" id="3.10.129.10">
    <property type="entry name" value="Hotdog Thioesterase"/>
    <property type="match status" value="1"/>
</dbReference>
<dbReference type="GO" id="GO:0047617">
    <property type="term" value="F:fatty acyl-CoA hydrolase activity"/>
    <property type="evidence" value="ECO:0007669"/>
    <property type="project" value="TreeGrafter"/>
</dbReference>